<keyword evidence="2" id="KW-1133">Transmembrane helix</keyword>
<dbReference type="PANTHER" id="PTHR42305">
    <property type="entry name" value="MEMBRANE PROTEIN RV1733C-RELATED"/>
    <property type="match status" value="1"/>
</dbReference>
<dbReference type="AlphaFoldDB" id="A0A1H4KSR3"/>
<feature type="transmembrane region" description="Helical" evidence="2">
    <location>
        <begin position="194"/>
        <end position="218"/>
    </location>
</feature>
<organism evidence="3 4">
    <name type="scientific">Rhodococcus koreensis</name>
    <dbReference type="NCBI Taxonomy" id="99653"/>
    <lineage>
        <taxon>Bacteria</taxon>
        <taxon>Bacillati</taxon>
        <taxon>Actinomycetota</taxon>
        <taxon>Actinomycetes</taxon>
        <taxon>Mycobacteriales</taxon>
        <taxon>Nocardiaceae</taxon>
        <taxon>Rhodococcus</taxon>
    </lineage>
</organism>
<proteinExistence type="predicted"/>
<sequence length="245" mass="26765">MNTSASFPAYRSTRGNNPPFDSVAQSKGGEAEILREVSMRREEPALVPVATPVRWWRLRPWSRNHLMRASDRIEATLVMLAAAVVLLLIPVAAAFGSTTHTRLEQQAQALRAAVHPVPAVLLEDTYLAPDSPEYTIRPAGAQNTARARWTTPHGDHVAAVPTDTPAKAGQTITIDVDADGNLTGPIPDTRENTALAVTAACGLWALAAGAVLLSTALAHRQFTRNRLRRWAQEWKQFDIPPREPH</sequence>
<keyword evidence="2" id="KW-0472">Membrane</keyword>
<dbReference type="EMBL" id="FNSV01000005">
    <property type="protein sequence ID" value="SEB61551.1"/>
    <property type="molecule type" value="Genomic_DNA"/>
</dbReference>
<name>A0A1H4KSR3_9NOCA</name>
<evidence type="ECO:0008006" key="5">
    <source>
        <dbReference type="Google" id="ProtNLM"/>
    </source>
</evidence>
<keyword evidence="4" id="KW-1185">Reference proteome</keyword>
<feature type="region of interest" description="Disordered" evidence="1">
    <location>
        <begin position="1"/>
        <end position="27"/>
    </location>
</feature>
<dbReference type="Proteomes" id="UP000183561">
    <property type="component" value="Unassembled WGS sequence"/>
</dbReference>
<feature type="transmembrane region" description="Helical" evidence="2">
    <location>
        <begin position="73"/>
        <end position="95"/>
    </location>
</feature>
<reference evidence="4" key="1">
    <citation type="submission" date="2016-10" db="EMBL/GenBank/DDBJ databases">
        <authorList>
            <person name="Varghese N."/>
            <person name="Submissions S."/>
        </authorList>
    </citation>
    <scope>NUCLEOTIDE SEQUENCE [LARGE SCALE GENOMIC DNA]</scope>
    <source>
        <strain evidence="4">DSM 44498</strain>
    </source>
</reference>
<evidence type="ECO:0000313" key="4">
    <source>
        <dbReference type="Proteomes" id="UP000183561"/>
    </source>
</evidence>
<dbReference type="InterPro" id="IPR039708">
    <property type="entry name" value="MT1774/Rv1733c-like"/>
</dbReference>
<gene>
    <name evidence="3" type="ORF">SAMN04490239_0877</name>
</gene>
<protein>
    <recommendedName>
        <fullName evidence="5">Transmembrane protein</fullName>
    </recommendedName>
</protein>
<dbReference type="PANTHER" id="PTHR42305:SF1">
    <property type="entry name" value="MEMBRANE PROTEIN RV1733C-RELATED"/>
    <property type="match status" value="1"/>
</dbReference>
<evidence type="ECO:0000256" key="2">
    <source>
        <dbReference type="SAM" id="Phobius"/>
    </source>
</evidence>
<accession>A0A1H4KSR3</accession>
<evidence type="ECO:0000313" key="3">
    <source>
        <dbReference type="EMBL" id="SEB61551.1"/>
    </source>
</evidence>
<evidence type="ECO:0000256" key="1">
    <source>
        <dbReference type="SAM" id="MobiDB-lite"/>
    </source>
</evidence>
<keyword evidence="2" id="KW-0812">Transmembrane</keyword>